<reference evidence="3 4" key="1">
    <citation type="submission" date="2024-10" db="EMBL/GenBank/DDBJ databases">
        <title>The Natural Products Discovery Center: Release of the First 8490 Sequenced Strains for Exploring Actinobacteria Biosynthetic Diversity.</title>
        <authorList>
            <person name="Kalkreuter E."/>
            <person name="Kautsar S.A."/>
            <person name="Yang D."/>
            <person name="Bader C.D."/>
            <person name="Teijaro C.N."/>
            <person name="Fluegel L."/>
            <person name="Davis C.M."/>
            <person name="Simpson J.R."/>
            <person name="Lauterbach L."/>
            <person name="Steele A.D."/>
            <person name="Gui C."/>
            <person name="Meng S."/>
            <person name="Li G."/>
            <person name="Viehrig K."/>
            <person name="Ye F."/>
            <person name="Su P."/>
            <person name="Kiefer A.F."/>
            <person name="Nichols A."/>
            <person name="Cepeda A.J."/>
            <person name="Yan W."/>
            <person name="Fan B."/>
            <person name="Jiang Y."/>
            <person name="Adhikari A."/>
            <person name="Zheng C.-J."/>
            <person name="Schuster L."/>
            <person name="Cowan T.M."/>
            <person name="Smanski M.J."/>
            <person name="Chevrette M.G."/>
            <person name="De Carvalho L.P.S."/>
            <person name="Shen B."/>
        </authorList>
    </citation>
    <scope>NUCLEOTIDE SEQUENCE [LARGE SCALE GENOMIC DNA]</scope>
    <source>
        <strain evidence="3 4">NPDC049639</strain>
    </source>
</reference>
<dbReference type="InterPro" id="IPR013332">
    <property type="entry name" value="KPR_N"/>
</dbReference>
<dbReference type="Gene3D" id="1.10.1040.10">
    <property type="entry name" value="N-(1-d-carboxylethyl)-l-norvaline Dehydrogenase, domain 2"/>
    <property type="match status" value="1"/>
</dbReference>
<evidence type="ECO:0000259" key="2">
    <source>
        <dbReference type="Pfam" id="PF08546"/>
    </source>
</evidence>
<dbReference type="InterPro" id="IPR013752">
    <property type="entry name" value="KPA_reductase"/>
</dbReference>
<dbReference type="InterPro" id="IPR036291">
    <property type="entry name" value="NAD(P)-bd_dom_sf"/>
</dbReference>
<dbReference type="EC" id="1.1.1.169" evidence="3"/>
<feature type="domain" description="Ketopantoate reductase N-terminal" evidence="1">
    <location>
        <begin position="4"/>
        <end position="169"/>
    </location>
</feature>
<dbReference type="InterPro" id="IPR008927">
    <property type="entry name" value="6-PGluconate_DH-like_C_sf"/>
</dbReference>
<dbReference type="Pfam" id="PF02558">
    <property type="entry name" value="ApbA"/>
    <property type="match status" value="1"/>
</dbReference>
<keyword evidence="4" id="KW-1185">Reference proteome</keyword>
<dbReference type="Pfam" id="PF08546">
    <property type="entry name" value="ApbA_C"/>
    <property type="match status" value="1"/>
</dbReference>
<evidence type="ECO:0000259" key="1">
    <source>
        <dbReference type="Pfam" id="PF02558"/>
    </source>
</evidence>
<evidence type="ECO:0000313" key="4">
    <source>
        <dbReference type="Proteomes" id="UP001612915"/>
    </source>
</evidence>
<dbReference type="InterPro" id="IPR013328">
    <property type="entry name" value="6PGD_dom2"/>
</dbReference>
<organism evidence="3 4">
    <name type="scientific">Spongisporangium articulatum</name>
    <dbReference type="NCBI Taxonomy" id="3362603"/>
    <lineage>
        <taxon>Bacteria</taxon>
        <taxon>Bacillati</taxon>
        <taxon>Actinomycetota</taxon>
        <taxon>Actinomycetes</taxon>
        <taxon>Kineosporiales</taxon>
        <taxon>Kineosporiaceae</taxon>
        <taxon>Spongisporangium</taxon>
    </lineage>
</organism>
<dbReference type="GO" id="GO:0008677">
    <property type="term" value="F:2-dehydropantoate 2-reductase activity"/>
    <property type="evidence" value="ECO:0007669"/>
    <property type="project" value="UniProtKB-EC"/>
</dbReference>
<dbReference type="Gene3D" id="3.40.50.720">
    <property type="entry name" value="NAD(P)-binding Rossmann-like Domain"/>
    <property type="match status" value="1"/>
</dbReference>
<keyword evidence="3" id="KW-0560">Oxidoreductase</keyword>
<proteinExistence type="predicted"/>
<dbReference type="Proteomes" id="UP001612915">
    <property type="component" value="Unassembled WGS sequence"/>
</dbReference>
<sequence>MTSVCVVGAGAVGGTIGARLAAAGLPTSALARGATLTALREHGWRLRSADGELVAPVRASSDPDQLGEHDVVVIAVKGQSLDGLAPTLGPLVGPDTTVLAALNGIPWWFFAGIGDAAQGISLPAVDPTGAIAQVLPPERTVGGVVHFSASTPDPGVAVLNAGNRLVVGDAVPGGDRAASLGSLLGTAGFDTEVVPRIHDAAWFKLWGNLTMNPLSVITGATSDRILDDELVAQFVRSAMTEAMAIGDAIGCPVDQTVDERFAVTRQLGAMRTSMLQDAAAGRSIELDPLVTAVAQLGRRMNVPTPTIDALLGLARLWGRVHGAYPD</sequence>
<comment type="caution">
    <text evidence="3">The sequence shown here is derived from an EMBL/GenBank/DDBJ whole genome shotgun (WGS) entry which is preliminary data.</text>
</comment>
<dbReference type="RefSeq" id="WP_398273685.1">
    <property type="nucleotide sequence ID" value="NZ_JBITLV010000001.1"/>
</dbReference>
<feature type="domain" description="Ketopantoate reductase C-terminal" evidence="2">
    <location>
        <begin position="197"/>
        <end position="315"/>
    </location>
</feature>
<accession>A0ABW8AGV0</accession>
<name>A0ABW8AGV0_9ACTN</name>
<protein>
    <submittedName>
        <fullName evidence="3">2-dehydropantoate 2-reductase</fullName>
        <ecNumber evidence="3">1.1.1.169</ecNumber>
    </submittedName>
</protein>
<dbReference type="SUPFAM" id="SSF48179">
    <property type="entry name" value="6-phosphogluconate dehydrogenase C-terminal domain-like"/>
    <property type="match status" value="1"/>
</dbReference>
<dbReference type="SUPFAM" id="SSF51735">
    <property type="entry name" value="NAD(P)-binding Rossmann-fold domains"/>
    <property type="match status" value="1"/>
</dbReference>
<dbReference type="PANTHER" id="PTHR21708">
    <property type="entry name" value="PROBABLE 2-DEHYDROPANTOATE 2-REDUCTASE"/>
    <property type="match status" value="1"/>
</dbReference>
<dbReference type="EMBL" id="JBITLV010000001">
    <property type="protein sequence ID" value="MFI7585575.1"/>
    <property type="molecule type" value="Genomic_DNA"/>
</dbReference>
<evidence type="ECO:0000313" key="3">
    <source>
        <dbReference type="EMBL" id="MFI7585575.1"/>
    </source>
</evidence>
<dbReference type="InterPro" id="IPR051402">
    <property type="entry name" value="KPR-Related"/>
</dbReference>
<dbReference type="NCBIfam" id="NF005089">
    <property type="entry name" value="PRK06522.1-4"/>
    <property type="match status" value="1"/>
</dbReference>
<dbReference type="PANTHER" id="PTHR21708:SF45">
    <property type="entry name" value="2-DEHYDROPANTOATE 2-REDUCTASE"/>
    <property type="match status" value="1"/>
</dbReference>
<gene>
    <name evidence="3" type="ORF">ACIB24_00705</name>
</gene>